<dbReference type="EMBL" id="JAAVJI010000026">
    <property type="protein sequence ID" value="NJP03588.1"/>
    <property type="molecule type" value="Genomic_DNA"/>
</dbReference>
<dbReference type="Gene3D" id="1.10.260.40">
    <property type="entry name" value="lambda repressor-like DNA-binding domains"/>
    <property type="match status" value="1"/>
</dbReference>
<proteinExistence type="predicted"/>
<reference evidence="2 3" key="1">
    <citation type="submission" date="2020-03" db="EMBL/GenBank/DDBJ databases">
        <authorList>
            <person name="Wang L."/>
            <person name="He N."/>
            <person name="Li Y."/>
            <person name="Fang Y."/>
            <person name="Zhang F."/>
        </authorList>
    </citation>
    <scope>NUCLEOTIDE SEQUENCE [LARGE SCALE GENOMIC DNA]</scope>
    <source>
        <strain evidence="3">hsmgli-8</strain>
    </source>
</reference>
<accession>A0ABX0YNP8</accession>
<dbReference type="NCBIfam" id="TIGR02607">
    <property type="entry name" value="antidote_HigA"/>
    <property type="match status" value="1"/>
</dbReference>
<dbReference type="RefSeq" id="WP_168086162.1">
    <property type="nucleotide sequence ID" value="NZ_JAAVJI010000026.1"/>
</dbReference>
<dbReference type="SUPFAM" id="SSF47413">
    <property type="entry name" value="lambda repressor-like DNA-binding domains"/>
    <property type="match status" value="1"/>
</dbReference>
<comment type="caution">
    <text evidence="2">The sequence shown here is derived from an EMBL/GenBank/DDBJ whole genome shotgun (WGS) entry which is preliminary data.</text>
</comment>
<evidence type="ECO:0000313" key="2">
    <source>
        <dbReference type="EMBL" id="NJP03588.1"/>
    </source>
</evidence>
<organism evidence="2 3">
    <name type="scientific">Pseudomonas quercus</name>
    <dbReference type="NCBI Taxonomy" id="2722792"/>
    <lineage>
        <taxon>Bacteria</taxon>
        <taxon>Pseudomonadati</taxon>
        <taxon>Pseudomonadota</taxon>
        <taxon>Gammaproteobacteria</taxon>
        <taxon>Pseudomonadales</taxon>
        <taxon>Pseudomonadaceae</taxon>
        <taxon>Pseudomonas</taxon>
    </lineage>
</organism>
<dbReference type="CDD" id="cd00093">
    <property type="entry name" value="HTH_XRE"/>
    <property type="match status" value="1"/>
</dbReference>
<name>A0ABX0YNP8_9PSED</name>
<dbReference type="InterPro" id="IPR013430">
    <property type="entry name" value="Toxin_antidote_HigA"/>
</dbReference>
<dbReference type="PANTHER" id="PTHR36924">
    <property type="entry name" value="ANTITOXIN HIGA-1"/>
    <property type="match status" value="1"/>
</dbReference>
<keyword evidence="1" id="KW-0238">DNA-binding</keyword>
<sequence length="93" mass="10268">MAMHNPPHPGEALREDVLPELKLSTTDLAKHIGYSRRRLSTFLNGRSAIKADLAWRLELAGVGKAHMWLARQSAYDLWGAQHKSVPPITSLGG</sequence>
<evidence type="ECO:0000313" key="3">
    <source>
        <dbReference type="Proteomes" id="UP000746535"/>
    </source>
</evidence>
<dbReference type="Proteomes" id="UP000746535">
    <property type="component" value="Unassembled WGS sequence"/>
</dbReference>
<dbReference type="InterPro" id="IPR001387">
    <property type="entry name" value="Cro/C1-type_HTH"/>
</dbReference>
<keyword evidence="3" id="KW-1185">Reference proteome</keyword>
<gene>
    <name evidence="2" type="ORF">HBH25_22440</name>
</gene>
<dbReference type="PANTHER" id="PTHR36924:SF1">
    <property type="entry name" value="ANTITOXIN HIGA-1"/>
    <property type="match status" value="1"/>
</dbReference>
<dbReference type="InterPro" id="IPR010982">
    <property type="entry name" value="Lambda_DNA-bd_dom_sf"/>
</dbReference>
<evidence type="ECO:0000256" key="1">
    <source>
        <dbReference type="ARBA" id="ARBA00023125"/>
    </source>
</evidence>
<protein>
    <submittedName>
        <fullName evidence="2">HigA family addiction module antidote protein</fullName>
    </submittedName>
</protein>